<dbReference type="AlphaFoldDB" id="A0A917IU80"/>
<protein>
    <submittedName>
        <fullName evidence="2">Methyltransferase</fullName>
    </submittedName>
</protein>
<dbReference type="Pfam" id="PF13649">
    <property type="entry name" value="Methyltransf_25"/>
    <property type="match status" value="1"/>
</dbReference>
<dbReference type="RefSeq" id="WP_188951321.1">
    <property type="nucleotide sequence ID" value="NZ_BMIB01000002.1"/>
</dbReference>
<dbReference type="GO" id="GO:0008168">
    <property type="term" value="F:methyltransferase activity"/>
    <property type="evidence" value="ECO:0007669"/>
    <property type="project" value="UniProtKB-KW"/>
</dbReference>
<dbReference type="EMBL" id="BMIB01000002">
    <property type="protein sequence ID" value="GGH63317.1"/>
    <property type="molecule type" value="Genomic_DNA"/>
</dbReference>
<dbReference type="Gene3D" id="3.40.50.150">
    <property type="entry name" value="Vaccinia Virus protein VP39"/>
    <property type="match status" value="1"/>
</dbReference>
<organism evidence="2 3">
    <name type="scientific">Filimonas zeae</name>
    <dbReference type="NCBI Taxonomy" id="1737353"/>
    <lineage>
        <taxon>Bacteria</taxon>
        <taxon>Pseudomonadati</taxon>
        <taxon>Bacteroidota</taxon>
        <taxon>Chitinophagia</taxon>
        <taxon>Chitinophagales</taxon>
        <taxon>Chitinophagaceae</taxon>
        <taxon>Filimonas</taxon>
    </lineage>
</organism>
<evidence type="ECO:0000313" key="2">
    <source>
        <dbReference type="EMBL" id="GGH63317.1"/>
    </source>
</evidence>
<evidence type="ECO:0000259" key="1">
    <source>
        <dbReference type="Pfam" id="PF13649"/>
    </source>
</evidence>
<dbReference type="GO" id="GO:0032259">
    <property type="term" value="P:methylation"/>
    <property type="evidence" value="ECO:0007669"/>
    <property type="project" value="UniProtKB-KW"/>
</dbReference>
<evidence type="ECO:0000313" key="3">
    <source>
        <dbReference type="Proteomes" id="UP000627292"/>
    </source>
</evidence>
<gene>
    <name evidence="2" type="ORF">GCM10011379_14070</name>
</gene>
<sequence>MTTFSEAYQQKWNERYRQAAYAYGKEPNSFFKEWLARFTPGKLLMPAEGEGRNGVYAATQGWQVTAFDISEAGRNKALQLAVESGVEITYLVGALDSLQFTPASFDAIGLIYAHVEADEKAAFYNTLSACLRPGGMVLLEAFSKAHLVFNQANPAVGGPKEVDMLLSKAEIQVWFADYDILLLEETVIHLAEGAYHNGEGAVVRFVGRKK</sequence>
<name>A0A917IU80_9BACT</name>
<keyword evidence="3" id="KW-1185">Reference proteome</keyword>
<comment type="caution">
    <text evidence="2">The sequence shown here is derived from an EMBL/GenBank/DDBJ whole genome shotgun (WGS) entry which is preliminary data.</text>
</comment>
<reference evidence="2" key="1">
    <citation type="journal article" date="2014" name="Int. J. Syst. Evol. Microbiol.">
        <title>Complete genome sequence of Corynebacterium casei LMG S-19264T (=DSM 44701T), isolated from a smear-ripened cheese.</title>
        <authorList>
            <consortium name="US DOE Joint Genome Institute (JGI-PGF)"/>
            <person name="Walter F."/>
            <person name="Albersmeier A."/>
            <person name="Kalinowski J."/>
            <person name="Ruckert C."/>
        </authorList>
    </citation>
    <scope>NUCLEOTIDE SEQUENCE</scope>
    <source>
        <strain evidence="2">CGMCC 1.15290</strain>
    </source>
</reference>
<feature type="domain" description="Methyltransferase" evidence="1">
    <location>
        <begin position="48"/>
        <end position="135"/>
    </location>
</feature>
<dbReference type="CDD" id="cd02440">
    <property type="entry name" value="AdoMet_MTases"/>
    <property type="match status" value="1"/>
</dbReference>
<dbReference type="SUPFAM" id="SSF53335">
    <property type="entry name" value="S-adenosyl-L-methionine-dependent methyltransferases"/>
    <property type="match status" value="1"/>
</dbReference>
<keyword evidence="2" id="KW-0489">Methyltransferase</keyword>
<reference evidence="2" key="2">
    <citation type="submission" date="2020-09" db="EMBL/GenBank/DDBJ databases">
        <authorList>
            <person name="Sun Q."/>
            <person name="Zhou Y."/>
        </authorList>
    </citation>
    <scope>NUCLEOTIDE SEQUENCE</scope>
    <source>
        <strain evidence="2">CGMCC 1.15290</strain>
    </source>
</reference>
<dbReference type="Proteomes" id="UP000627292">
    <property type="component" value="Unassembled WGS sequence"/>
</dbReference>
<accession>A0A917IU80</accession>
<dbReference type="InterPro" id="IPR041698">
    <property type="entry name" value="Methyltransf_25"/>
</dbReference>
<dbReference type="InterPro" id="IPR029063">
    <property type="entry name" value="SAM-dependent_MTases_sf"/>
</dbReference>
<keyword evidence="2" id="KW-0808">Transferase</keyword>
<proteinExistence type="predicted"/>